<sequence>MQFSAVFVAIAALASAAIATPAGRAEVSPQVVANTQGVASSIVSDAEMANFLATTDAELTFIGEPFNPLAKRAAQDTTVTFCTKRVGNICGGTCTVYNGGATCLDAAGTVCMSATKDVGFCDALSCDGNCNAMSTCGTQMGNGFCFTPNTQSILVSSL</sequence>
<evidence type="ECO:0000313" key="3">
    <source>
        <dbReference type="Proteomes" id="UP000184267"/>
    </source>
</evidence>
<feature type="signal peptide" evidence="1">
    <location>
        <begin position="1"/>
        <end position="19"/>
    </location>
</feature>
<gene>
    <name evidence="2" type="ORF">TRAPUB_508</name>
</gene>
<keyword evidence="3" id="KW-1185">Reference proteome</keyword>
<accession>A0A1M2VLV6</accession>
<proteinExistence type="predicted"/>
<name>A0A1M2VLV6_TRAPU</name>
<dbReference type="Proteomes" id="UP000184267">
    <property type="component" value="Unassembled WGS sequence"/>
</dbReference>
<reference evidence="2 3" key="1">
    <citation type="submission" date="2016-10" db="EMBL/GenBank/DDBJ databases">
        <title>Genome sequence of the basidiomycete white-rot fungus Trametes pubescens.</title>
        <authorList>
            <person name="Makela M.R."/>
            <person name="Granchi Z."/>
            <person name="Peng M."/>
            <person name="De Vries R.P."/>
            <person name="Grigoriev I."/>
            <person name="Riley R."/>
            <person name="Hilden K."/>
        </authorList>
    </citation>
    <scope>NUCLEOTIDE SEQUENCE [LARGE SCALE GENOMIC DNA]</scope>
    <source>
        <strain evidence="2 3">FBCC735</strain>
    </source>
</reference>
<organism evidence="2 3">
    <name type="scientific">Trametes pubescens</name>
    <name type="common">White-rot fungus</name>
    <dbReference type="NCBI Taxonomy" id="154538"/>
    <lineage>
        <taxon>Eukaryota</taxon>
        <taxon>Fungi</taxon>
        <taxon>Dikarya</taxon>
        <taxon>Basidiomycota</taxon>
        <taxon>Agaricomycotina</taxon>
        <taxon>Agaricomycetes</taxon>
        <taxon>Polyporales</taxon>
        <taxon>Polyporaceae</taxon>
        <taxon>Trametes</taxon>
    </lineage>
</organism>
<feature type="chain" id="PRO_5013267953" description="Protein priA" evidence="1">
    <location>
        <begin position="20"/>
        <end position="158"/>
    </location>
</feature>
<evidence type="ECO:0000256" key="1">
    <source>
        <dbReference type="SAM" id="SignalP"/>
    </source>
</evidence>
<dbReference type="OMA" id="DGNCNAM"/>
<protein>
    <recommendedName>
        <fullName evidence="4">Protein priA</fullName>
    </recommendedName>
</protein>
<evidence type="ECO:0008006" key="4">
    <source>
        <dbReference type="Google" id="ProtNLM"/>
    </source>
</evidence>
<dbReference type="AlphaFoldDB" id="A0A1M2VLV6"/>
<keyword evidence="1" id="KW-0732">Signal</keyword>
<dbReference type="OrthoDB" id="2985022at2759"/>
<dbReference type="EMBL" id="MNAD01001029">
    <property type="protein sequence ID" value="OJT08581.1"/>
    <property type="molecule type" value="Genomic_DNA"/>
</dbReference>
<comment type="caution">
    <text evidence="2">The sequence shown here is derived from an EMBL/GenBank/DDBJ whole genome shotgun (WGS) entry which is preliminary data.</text>
</comment>
<evidence type="ECO:0000313" key="2">
    <source>
        <dbReference type="EMBL" id="OJT08581.1"/>
    </source>
</evidence>